<evidence type="ECO:0000313" key="18">
    <source>
        <dbReference type="Proteomes" id="UP000282378"/>
    </source>
</evidence>
<evidence type="ECO:0000256" key="3">
    <source>
        <dbReference type="ARBA" id="ARBA00012438"/>
    </source>
</evidence>
<evidence type="ECO:0000256" key="12">
    <source>
        <dbReference type="ARBA" id="ARBA00022989"/>
    </source>
</evidence>
<reference evidence="17 18" key="1">
    <citation type="submission" date="2018-08" db="EMBL/GenBank/DDBJ databases">
        <title>Recombination of ecologically and evolutionarily significant loci maintains genetic cohesion in the Pseudomonas syringae species complex.</title>
        <authorList>
            <person name="Dillon M."/>
            <person name="Thakur S."/>
            <person name="Almeida R.N.D."/>
            <person name="Weir B.S."/>
            <person name="Guttman D.S."/>
        </authorList>
    </citation>
    <scope>NUCLEOTIDE SEQUENCE [LARGE SCALE GENOMIC DNA]</scope>
    <source>
        <strain evidence="17 18">88_10</strain>
    </source>
</reference>
<evidence type="ECO:0000256" key="8">
    <source>
        <dbReference type="ARBA" id="ARBA00022692"/>
    </source>
</evidence>
<dbReference type="EMBL" id="RBNL01003505">
    <property type="protein sequence ID" value="RML49424.1"/>
    <property type="molecule type" value="Genomic_DNA"/>
</dbReference>
<keyword evidence="13" id="KW-0902">Two-component regulatory system</keyword>
<keyword evidence="8" id="KW-0812">Transmembrane</keyword>
<dbReference type="GO" id="GO:0005886">
    <property type="term" value="C:plasma membrane"/>
    <property type="evidence" value="ECO:0007669"/>
    <property type="project" value="UniProtKB-SubCell"/>
</dbReference>
<evidence type="ECO:0000256" key="6">
    <source>
        <dbReference type="ARBA" id="ARBA00022553"/>
    </source>
</evidence>
<dbReference type="GO" id="GO:0000155">
    <property type="term" value="F:phosphorelay sensor kinase activity"/>
    <property type="evidence" value="ECO:0007669"/>
    <property type="project" value="InterPro"/>
</dbReference>
<keyword evidence="5" id="KW-0997">Cell inner membrane</keyword>
<evidence type="ECO:0000256" key="7">
    <source>
        <dbReference type="ARBA" id="ARBA00022679"/>
    </source>
</evidence>
<comment type="caution">
    <text evidence="17">The sequence shown here is derived from an EMBL/GenBank/DDBJ whole genome shotgun (WGS) entry which is preliminary data.</text>
</comment>
<evidence type="ECO:0000256" key="10">
    <source>
        <dbReference type="ARBA" id="ARBA00022777"/>
    </source>
</evidence>
<name>A0A3M2WD09_PSEYM</name>
<evidence type="ECO:0000256" key="11">
    <source>
        <dbReference type="ARBA" id="ARBA00022840"/>
    </source>
</evidence>
<dbReference type="GO" id="GO:0005524">
    <property type="term" value="F:ATP binding"/>
    <property type="evidence" value="ECO:0007669"/>
    <property type="project" value="UniProtKB-KW"/>
</dbReference>
<protein>
    <recommendedName>
        <fullName evidence="15">C4-dicarboxylate transport sensor protein DctB</fullName>
        <ecNumber evidence="3">2.7.13.3</ecNumber>
    </recommendedName>
</protein>
<sequence>SNERLKAQIRERRLAEETLRTAQDELVQAGKLAAIGQMSTSIAHELNQPLAALRTLSGNTVRFLERGALDTASANLRTINDLVDRMGRITARL</sequence>
<comment type="subcellular location">
    <subcellularLocation>
        <location evidence="2">Cell inner membrane</location>
        <topology evidence="2">Multi-pass membrane protein</topology>
    </subcellularLocation>
</comment>
<dbReference type="CDD" id="cd00082">
    <property type="entry name" value="HisKA"/>
    <property type="match status" value="1"/>
</dbReference>
<keyword evidence="14" id="KW-0472">Membrane</keyword>
<evidence type="ECO:0000256" key="5">
    <source>
        <dbReference type="ARBA" id="ARBA00022519"/>
    </source>
</evidence>
<dbReference type="InterPro" id="IPR003661">
    <property type="entry name" value="HisK_dim/P_dom"/>
</dbReference>
<keyword evidence="10 17" id="KW-0418">Kinase</keyword>
<evidence type="ECO:0000256" key="13">
    <source>
        <dbReference type="ARBA" id="ARBA00023012"/>
    </source>
</evidence>
<dbReference type="InterPro" id="IPR036097">
    <property type="entry name" value="HisK_dim/P_sf"/>
</dbReference>
<evidence type="ECO:0000256" key="15">
    <source>
        <dbReference type="ARBA" id="ARBA00073143"/>
    </source>
</evidence>
<keyword evidence="7" id="KW-0808">Transferase</keyword>
<evidence type="ECO:0000313" key="17">
    <source>
        <dbReference type="EMBL" id="RML49424.1"/>
    </source>
</evidence>
<dbReference type="FunFam" id="1.10.287.130:FF:000049">
    <property type="entry name" value="C4-dicarboxylate transport sensor protein DctB"/>
    <property type="match status" value="1"/>
</dbReference>
<dbReference type="SUPFAM" id="SSF47384">
    <property type="entry name" value="Homodimeric domain of signal transducing histidine kinase"/>
    <property type="match status" value="1"/>
</dbReference>
<keyword evidence="12" id="KW-1133">Transmembrane helix</keyword>
<organism evidence="17 18">
    <name type="scientific">Pseudomonas syringae pv. maculicola</name>
    <dbReference type="NCBI Taxonomy" id="59511"/>
    <lineage>
        <taxon>Bacteria</taxon>
        <taxon>Pseudomonadati</taxon>
        <taxon>Pseudomonadota</taxon>
        <taxon>Gammaproteobacteria</taxon>
        <taxon>Pseudomonadales</taxon>
        <taxon>Pseudomonadaceae</taxon>
        <taxon>Pseudomonas</taxon>
    </lineage>
</organism>
<dbReference type="EC" id="2.7.13.3" evidence="3"/>
<gene>
    <name evidence="17" type="ORF">APX70_07567</name>
</gene>
<feature type="non-terminal residue" evidence="17">
    <location>
        <position position="1"/>
    </location>
</feature>
<evidence type="ECO:0000256" key="14">
    <source>
        <dbReference type="ARBA" id="ARBA00023136"/>
    </source>
</evidence>
<evidence type="ECO:0000256" key="9">
    <source>
        <dbReference type="ARBA" id="ARBA00022741"/>
    </source>
</evidence>
<dbReference type="Gene3D" id="1.10.287.130">
    <property type="match status" value="1"/>
</dbReference>
<keyword evidence="6" id="KW-0597">Phosphoprotein</keyword>
<feature type="domain" description="Signal transduction histidine kinase dimerisation/phosphoacceptor" evidence="16">
    <location>
        <begin position="34"/>
        <end position="92"/>
    </location>
</feature>
<keyword evidence="4" id="KW-1003">Cell membrane</keyword>
<dbReference type="Pfam" id="PF00512">
    <property type="entry name" value="HisKA"/>
    <property type="match status" value="1"/>
</dbReference>
<accession>A0A3M2WD09</accession>
<evidence type="ECO:0000256" key="4">
    <source>
        <dbReference type="ARBA" id="ARBA00022475"/>
    </source>
</evidence>
<keyword evidence="11" id="KW-0067">ATP-binding</keyword>
<comment type="catalytic activity">
    <reaction evidence="1">
        <text>ATP + protein L-histidine = ADP + protein N-phospho-L-histidine.</text>
        <dbReference type="EC" id="2.7.13.3"/>
    </reaction>
</comment>
<dbReference type="SMART" id="SM00388">
    <property type="entry name" value="HisKA"/>
    <property type="match status" value="1"/>
</dbReference>
<keyword evidence="9" id="KW-0547">Nucleotide-binding</keyword>
<evidence type="ECO:0000259" key="16">
    <source>
        <dbReference type="SMART" id="SM00388"/>
    </source>
</evidence>
<feature type="non-terminal residue" evidence="17">
    <location>
        <position position="93"/>
    </location>
</feature>
<proteinExistence type="predicted"/>
<evidence type="ECO:0000256" key="1">
    <source>
        <dbReference type="ARBA" id="ARBA00000085"/>
    </source>
</evidence>
<dbReference type="AlphaFoldDB" id="A0A3M2WD09"/>
<dbReference type="Proteomes" id="UP000282378">
    <property type="component" value="Unassembled WGS sequence"/>
</dbReference>
<evidence type="ECO:0000256" key="2">
    <source>
        <dbReference type="ARBA" id="ARBA00004429"/>
    </source>
</evidence>